<evidence type="ECO:0000313" key="9">
    <source>
        <dbReference type="Proteomes" id="UP000199488"/>
    </source>
</evidence>
<proteinExistence type="inferred from homology"/>
<feature type="domain" description="Ppx/GppA phosphatase N-terminal" evidence="6">
    <location>
        <begin position="31"/>
        <end position="310"/>
    </location>
</feature>
<dbReference type="InterPro" id="IPR043129">
    <property type="entry name" value="ATPase_NBD"/>
</dbReference>
<evidence type="ECO:0000259" key="7">
    <source>
        <dbReference type="Pfam" id="PF21447"/>
    </source>
</evidence>
<evidence type="ECO:0000256" key="4">
    <source>
        <dbReference type="ARBA" id="ARBA00022801"/>
    </source>
</evidence>
<dbReference type="Gene3D" id="3.30.420.40">
    <property type="match status" value="1"/>
</dbReference>
<dbReference type="AlphaFoldDB" id="A0A1H2RZK5"/>
<gene>
    <name evidence="8" type="ORF">SAMN05421781_0973</name>
</gene>
<feature type="domain" description="Ppx/GppA phosphatase C-terminal" evidence="7">
    <location>
        <begin position="323"/>
        <end position="487"/>
    </location>
</feature>
<dbReference type="CDD" id="cd24052">
    <property type="entry name" value="ASKHA_NBD_HpPPX-GppA-like"/>
    <property type="match status" value="1"/>
</dbReference>
<dbReference type="Gene3D" id="1.10.3210.10">
    <property type="entry name" value="Hypothetical protein af1432"/>
    <property type="match status" value="1"/>
</dbReference>
<evidence type="ECO:0000256" key="3">
    <source>
        <dbReference type="ARBA" id="ARBA00020416"/>
    </source>
</evidence>
<comment type="similarity">
    <text evidence="1">Belongs to the GppA/Ppx family.</text>
</comment>
<organism evidence="8 9">
    <name type="scientific">Marinococcus luteus</name>
    <dbReference type="NCBI Taxonomy" id="1122204"/>
    <lineage>
        <taxon>Bacteria</taxon>
        <taxon>Bacillati</taxon>
        <taxon>Bacillota</taxon>
        <taxon>Bacilli</taxon>
        <taxon>Bacillales</taxon>
        <taxon>Bacillaceae</taxon>
        <taxon>Marinococcus</taxon>
    </lineage>
</organism>
<dbReference type="NCBIfam" id="TIGR03706">
    <property type="entry name" value="exo_poly_only"/>
    <property type="match status" value="1"/>
</dbReference>
<dbReference type="PANTHER" id="PTHR30005:SF0">
    <property type="entry name" value="RETROGRADE REGULATION PROTEIN 2"/>
    <property type="match status" value="1"/>
</dbReference>
<dbReference type="InterPro" id="IPR003695">
    <property type="entry name" value="Ppx_GppA_N"/>
</dbReference>
<dbReference type="EMBL" id="FNNC01000001">
    <property type="protein sequence ID" value="SDW24737.1"/>
    <property type="molecule type" value="Genomic_DNA"/>
</dbReference>
<dbReference type="GO" id="GO:0006793">
    <property type="term" value="P:phosphorus metabolic process"/>
    <property type="evidence" value="ECO:0007669"/>
    <property type="project" value="InterPro"/>
</dbReference>
<reference evidence="8 9" key="1">
    <citation type="submission" date="2016-10" db="EMBL/GenBank/DDBJ databases">
        <authorList>
            <person name="de Groot N.N."/>
        </authorList>
    </citation>
    <scope>NUCLEOTIDE SEQUENCE [LARGE SCALE GENOMIC DNA]</scope>
    <source>
        <strain evidence="8 9">DSM 23126</strain>
    </source>
</reference>
<dbReference type="Proteomes" id="UP000199488">
    <property type="component" value="Unassembled WGS sequence"/>
</dbReference>
<dbReference type="RefSeq" id="WP_176967646.1">
    <property type="nucleotide sequence ID" value="NZ_FNNC01000001.1"/>
</dbReference>
<protein>
    <recommendedName>
        <fullName evidence="3">Exopolyphosphatase</fullName>
        <ecNumber evidence="2">3.6.1.11</ecNumber>
    </recommendedName>
</protein>
<comment type="catalytic activity">
    <reaction evidence="5">
        <text>[phosphate](n) + H2O = [phosphate](n-1) + phosphate + H(+)</text>
        <dbReference type="Rhea" id="RHEA:21528"/>
        <dbReference type="Rhea" id="RHEA-COMP:9859"/>
        <dbReference type="Rhea" id="RHEA-COMP:14279"/>
        <dbReference type="ChEBI" id="CHEBI:15377"/>
        <dbReference type="ChEBI" id="CHEBI:15378"/>
        <dbReference type="ChEBI" id="CHEBI:16838"/>
        <dbReference type="ChEBI" id="CHEBI:43474"/>
        <dbReference type="EC" id="3.6.1.11"/>
    </reaction>
</comment>
<keyword evidence="4" id="KW-0378">Hydrolase</keyword>
<dbReference type="InterPro" id="IPR048950">
    <property type="entry name" value="Ppx_GppA_C"/>
</dbReference>
<evidence type="ECO:0000313" key="8">
    <source>
        <dbReference type="EMBL" id="SDW24737.1"/>
    </source>
</evidence>
<dbReference type="EC" id="3.6.1.11" evidence="2"/>
<dbReference type="PANTHER" id="PTHR30005">
    <property type="entry name" value="EXOPOLYPHOSPHATASE"/>
    <property type="match status" value="1"/>
</dbReference>
<sequence>MFQAKEKVAVIDIGSNSIRLVINEMDEKRGYRELHNLKIVARLSNHIDDQNALTQEGRDILLHTLQQFEEVLRFHNVQTIHAAATAAIRGASNREEVLDYIEERIDFSIRVLSGEEEASYGYLAVVNSTSLSEGITIDIGGGSTEVTMFKNRELVRTHSFPFGALTLKQKFLPNDDKITSSNLKQMNKWIEKQFQKVSWLKKEGESLPVVGIGGSSRNMVLVHQASINYPLAGLHQYSMTCDDIAETMELLEKSSLSERENIEGLSKDRADVIIPAVRIISQLYKHIDASYYLISNKGLRDGLLFEELLRDKMYPHFPDVIEESFYQLNREFEINPDYVDEVGNIASSMYNSLEPYIPKSYLHEDNHRLLNRAAQVLYIGEYISSEASSQHTFYILTNRSIDGITHEERIAMSLVSSFKSKSMFKQFAKPFRPYMQKNSLKRLEFLGSILKFSYSLNRTRRNIVSGLGVEKEGKELHFHIYCREGMNSTFEEAKADKYKKHLEKMINREIVLHFHEQSPVSAISR</sequence>
<dbReference type="InterPro" id="IPR050273">
    <property type="entry name" value="GppA/Ppx_hydrolase"/>
</dbReference>
<dbReference type="Pfam" id="PF02541">
    <property type="entry name" value="Ppx-GppA"/>
    <property type="match status" value="1"/>
</dbReference>
<dbReference type="InterPro" id="IPR030673">
    <property type="entry name" value="PyroPPase_GppA_Ppx"/>
</dbReference>
<evidence type="ECO:0000256" key="5">
    <source>
        <dbReference type="ARBA" id="ARBA00047607"/>
    </source>
</evidence>
<dbReference type="STRING" id="1122204.SAMN05421781_0973"/>
<evidence type="ECO:0000256" key="2">
    <source>
        <dbReference type="ARBA" id="ARBA00012451"/>
    </source>
</evidence>
<dbReference type="GO" id="GO:0004309">
    <property type="term" value="F:exopolyphosphatase activity"/>
    <property type="evidence" value="ECO:0007669"/>
    <property type="project" value="UniProtKB-EC"/>
</dbReference>
<evidence type="ECO:0000259" key="6">
    <source>
        <dbReference type="Pfam" id="PF02541"/>
    </source>
</evidence>
<dbReference type="SUPFAM" id="SSF109604">
    <property type="entry name" value="HD-domain/PDEase-like"/>
    <property type="match status" value="1"/>
</dbReference>
<dbReference type="InterPro" id="IPR022371">
    <property type="entry name" value="Exopolyphosphatase"/>
</dbReference>
<dbReference type="Gene3D" id="3.30.420.150">
    <property type="entry name" value="Exopolyphosphatase. Domain 2"/>
    <property type="match status" value="1"/>
</dbReference>
<accession>A0A1H2RZK5</accession>
<dbReference type="PIRSF" id="PIRSF001267">
    <property type="entry name" value="Pyrophosphatase_GppA_Ppx"/>
    <property type="match status" value="1"/>
</dbReference>
<dbReference type="GO" id="GO:0006357">
    <property type="term" value="P:regulation of transcription by RNA polymerase II"/>
    <property type="evidence" value="ECO:0007669"/>
    <property type="project" value="TreeGrafter"/>
</dbReference>
<name>A0A1H2RZK5_9BACI</name>
<dbReference type="SUPFAM" id="SSF53067">
    <property type="entry name" value="Actin-like ATPase domain"/>
    <property type="match status" value="2"/>
</dbReference>
<evidence type="ECO:0000256" key="1">
    <source>
        <dbReference type="ARBA" id="ARBA00007125"/>
    </source>
</evidence>
<keyword evidence="9" id="KW-1185">Reference proteome</keyword>
<dbReference type="Pfam" id="PF21447">
    <property type="entry name" value="Ppx-GppA_III"/>
    <property type="match status" value="1"/>
</dbReference>